<evidence type="ECO:0008006" key="9">
    <source>
        <dbReference type="Google" id="ProtNLM"/>
    </source>
</evidence>
<feature type="transmembrane region" description="Helical" evidence="6">
    <location>
        <begin position="102"/>
        <end position="128"/>
    </location>
</feature>
<dbReference type="GO" id="GO:0042910">
    <property type="term" value="F:xenobiotic transmembrane transporter activity"/>
    <property type="evidence" value="ECO:0007669"/>
    <property type="project" value="InterPro"/>
</dbReference>
<dbReference type="PANTHER" id="PTHR42893">
    <property type="entry name" value="PROTEIN DETOXIFICATION 44, CHLOROPLASTIC-RELATED"/>
    <property type="match status" value="1"/>
</dbReference>
<organism evidence="7 8">
    <name type="scientific">Polarella glacialis</name>
    <name type="common">Dinoflagellate</name>
    <dbReference type="NCBI Taxonomy" id="89957"/>
    <lineage>
        <taxon>Eukaryota</taxon>
        <taxon>Sar</taxon>
        <taxon>Alveolata</taxon>
        <taxon>Dinophyceae</taxon>
        <taxon>Suessiales</taxon>
        <taxon>Suessiaceae</taxon>
        <taxon>Polarella</taxon>
    </lineage>
</organism>
<feature type="transmembrane region" description="Helical" evidence="6">
    <location>
        <begin position="245"/>
        <end position="268"/>
    </location>
</feature>
<dbReference type="InterPro" id="IPR044644">
    <property type="entry name" value="DinF-like"/>
</dbReference>
<keyword evidence="5 6" id="KW-0472">Membrane</keyword>
<evidence type="ECO:0000256" key="4">
    <source>
        <dbReference type="ARBA" id="ARBA00022989"/>
    </source>
</evidence>
<protein>
    <recommendedName>
        <fullName evidence="9">Protein DETOXIFICATION</fullName>
    </recommendedName>
</protein>
<feature type="transmembrane region" description="Helical" evidence="6">
    <location>
        <begin position="70"/>
        <end position="90"/>
    </location>
</feature>
<dbReference type="InterPro" id="IPR002528">
    <property type="entry name" value="MATE_fam"/>
</dbReference>
<feature type="transmembrane region" description="Helical" evidence="6">
    <location>
        <begin position="364"/>
        <end position="385"/>
    </location>
</feature>
<dbReference type="NCBIfam" id="TIGR00797">
    <property type="entry name" value="matE"/>
    <property type="match status" value="1"/>
</dbReference>
<proteinExistence type="inferred from homology"/>
<comment type="subcellular location">
    <subcellularLocation>
        <location evidence="1">Membrane</location>
        <topology evidence="1">Multi-pass membrane protein</topology>
    </subcellularLocation>
</comment>
<dbReference type="Pfam" id="PF01554">
    <property type="entry name" value="MatE"/>
    <property type="match status" value="1"/>
</dbReference>
<feature type="non-terminal residue" evidence="7">
    <location>
        <position position="388"/>
    </location>
</feature>
<evidence type="ECO:0000256" key="3">
    <source>
        <dbReference type="ARBA" id="ARBA00022692"/>
    </source>
</evidence>
<accession>A0A813HZF6</accession>
<dbReference type="AlphaFoldDB" id="A0A813HZF6"/>
<keyword evidence="4 6" id="KW-1133">Transmembrane helix</keyword>
<feature type="transmembrane region" description="Helical" evidence="6">
    <location>
        <begin position="288"/>
        <end position="309"/>
    </location>
</feature>
<evidence type="ECO:0000313" key="8">
    <source>
        <dbReference type="Proteomes" id="UP000626109"/>
    </source>
</evidence>
<comment type="caution">
    <text evidence="7">The sequence shown here is derived from an EMBL/GenBank/DDBJ whole genome shotgun (WGS) entry which is preliminary data.</text>
</comment>
<feature type="transmembrane region" description="Helical" evidence="6">
    <location>
        <begin position="24"/>
        <end position="50"/>
    </location>
</feature>
<gene>
    <name evidence="7" type="ORF">PGLA2088_LOCUS3139</name>
</gene>
<reference evidence="7" key="1">
    <citation type="submission" date="2021-02" db="EMBL/GenBank/DDBJ databases">
        <authorList>
            <person name="Dougan E. K."/>
            <person name="Rhodes N."/>
            <person name="Thang M."/>
            <person name="Chan C."/>
        </authorList>
    </citation>
    <scope>NUCLEOTIDE SEQUENCE</scope>
</reference>
<dbReference type="Proteomes" id="UP000626109">
    <property type="component" value="Unassembled WGS sequence"/>
</dbReference>
<keyword evidence="3 6" id="KW-0812">Transmembrane</keyword>
<feature type="transmembrane region" description="Helical" evidence="6">
    <location>
        <begin position="330"/>
        <end position="352"/>
    </location>
</feature>
<feature type="transmembrane region" description="Helical" evidence="6">
    <location>
        <begin position="178"/>
        <end position="198"/>
    </location>
</feature>
<dbReference type="PANTHER" id="PTHR42893:SF46">
    <property type="entry name" value="PROTEIN DETOXIFICATION 44, CHLOROPLASTIC"/>
    <property type="match status" value="1"/>
</dbReference>
<feature type="transmembrane region" description="Helical" evidence="6">
    <location>
        <begin position="148"/>
        <end position="166"/>
    </location>
</feature>
<evidence type="ECO:0000256" key="5">
    <source>
        <dbReference type="ARBA" id="ARBA00023136"/>
    </source>
</evidence>
<evidence type="ECO:0000256" key="6">
    <source>
        <dbReference type="SAM" id="Phobius"/>
    </source>
</evidence>
<dbReference type="GO" id="GO:0015297">
    <property type="term" value="F:antiporter activity"/>
    <property type="evidence" value="ECO:0007669"/>
    <property type="project" value="InterPro"/>
</dbReference>
<evidence type="ECO:0000256" key="2">
    <source>
        <dbReference type="ARBA" id="ARBA00010199"/>
    </source>
</evidence>
<feature type="transmembrane region" description="Helical" evidence="6">
    <location>
        <begin position="204"/>
        <end position="224"/>
    </location>
</feature>
<evidence type="ECO:0000313" key="7">
    <source>
        <dbReference type="EMBL" id="CAE8644531.1"/>
    </source>
</evidence>
<evidence type="ECO:0000256" key="1">
    <source>
        <dbReference type="ARBA" id="ARBA00004141"/>
    </source>
</evidence>
<sequence>AKGSVPSSRLSNALPKGDEMDRKIVGIALPSALNLLIIPLVSAVDTYWVGQMGDALALAGQGAANQVFSSIFWVIAFLPSVTTPLVAKAAASGDTEEARARICEAAFLASIMGVVGALLLGLCTPWVLNLVLAPDAPARAFAVPYLKIRALSFVPALFSTVGFAAFRGVMDTVTPLRVSLVSNLINLGMDPVLMFSFGMGISGAAAATVLAEVTAGAAYVVLLFRRKLMTASSLLRVPKFSRLVPLLQGGAAVQLRSVALNAAFIFATRRAQEMDTSGVSAAAYSISILFWQLGGVALFALQSSASILIPSERVRKGGGPEAERAVADRLLVLGLGMGILVGCLQFAALPVLSAFSTLPEVARAAVTPVCIASFMSVIAGVVFAGEGI</sequence>
<feature type="non-terminal residue" evidence="7">
    <location>
        <position position="1"/>
    </location>
</feature>
<name>A0A813HZF6_POLGL</name>
<dbReference type="EMBL" id="CAJNNW010002656">
    <property type="protein sequence ID" value="CAE8644531.1"/>
    <property type="molecule type" value="Genomic_DNA"/>
</dbReference>
<dbReference type="GO" id="GO:0016020">
    <property type="term" value="C:membrane"/>
    <property type="evidence" value="ECO:0007669"/>
    <property type="project" value="UniProtKB-SubCell"/>
</dbReference>
<comment type="similarity">
    <text evidence="2">Belongs to the multi antimicrobial extrusion (MATE) (TC 2.A.66.1) family.</text>
</comment>